<reference evidence="1 2" key="1">
    <citation type="submission" date="2020-08" db="EMBL/GenBank/DDBJ databases">
        <title>Sequencing the genomes of 1000 actinobacteria strains.</title>
        <authorList>
            <person name="Klenk H.-P."/>
        </authorList>
    </citation>
    <scope>NUCLEOTIDE SEQUENCE [LARGE SCALE GENOMIC DNA]</scope>
    <source>
        <strain evidence="1 2">DSM 43851</strain>
    </source>
</reference>
<protein>
    <submittedName>
        <fullName evidence="1">Uncharacterized protein</fullName>
    </submittedName>
</protein>
<keyword evidence="2" id="KW-1185">Reference proteome</keyword>
<accession>A0A7W9KFW6</accession>
<comment type="caution">
    <text evidence="1">The sequence shown here is derived from an EMBL/GenBank/DDBJ whole genome shotgun (WGS) entry which is preliminary data.</text>
</comment>
<name>A0A7W9KFW6_9PSEU</name>
<dbReference type="EMBL" id="JACHIR010000001">
    <property type="protein sequence ID" value="MBB5891079.1"/>
    <property type="molecule type" value="Genomic_DNA"/>
</dbReference>
<dbReference type="AlphaFoldDB" id="A0A7W9KFW6"/>
<dbReference type="Proteomes" id="UP000585638">
    <property type="component" value="Unassembled WGS sequence"/>
</dbReference>
<organism evidence="1 2">
    <name type="scientific">Kutzneria kofuensis</name>
    <dbReference type="NCBI Taxonomy" id="103725"/>
    <lineage>
        <taxon>Bacteria</taxon>
        <taxon>Bacillati</taxon>
        <taxon>Actinomycetota</taxon>
        <taxon>Actinomycetes</taxon>
        <taxon>Pseudonocardiales</taxon>
        <taxon>Pseudonocardiaceae</taxon>
        <taxon>Kutzneria</taxon>
    </lineage>
</organism>
<dbReference type="RefSeq" id="WP_184860948.1">
    <property type="nucleotide sequence ID" value="NZ_BAAAWY010000044.1"/>
</dbReference>
<evidence type="ECO:0000313" key="1">
    <source>
        <dbReference type="EMBL" id="MBB5891079.1"/>
    </source>
</evidence>
<evidence type="ECO:0000313" key="2">
    <source>
        <dbReference type="Proteomes" id="UP000585638"/>
    </source>
</evidence>
<gene>
    <name evidence="1" type="ORF">BJ998_002275</name>
</gene>
<sequence length="455" mass="48097">MSQCTGTITGLTAAEAVEYRSEIEIAPAEQGFYRLRQARVAVVGDGPVLGAVLRAGVGSGWRRTRVFTDTVPEYALRDEFQHVLTDSVDRIGAHLAETDLVVHVSSDIGELIDMCRRCRAENVSLTQVFVRGRDAWMTPVHTAGGRSVEAAWRRLVPEEKPVAPTAGRLPKRVPGVALAAGMAGNEPEVPVAETDPSAAPPASAASGAALGGVTAALIGTQVALTAFRYLTGASQAAKPTLLRLDLDSLEITEHRYQWGGPVAEAPSAEPVGPAALLDRLPAFVDPYVGLLSAVEQAGVVSWATVADPRRRWPAHRVVGWASDPQTAKVRAVLAAMASYGALAAGRGWTWGTDLITGGRRRVWLDQQGPHAEVGAAAGLCWNDAVAAGLQAHCERRRDPMAPVRRWADETTPSDVDALAKMLAAETGCTPVAVPLDADPAAARLLPFVTQIVLLP</sequence>
<proteinExistence type="predicted"/>